<name>A0A3P6CW35_BRAOL</name>
<feature type="region of interest" description="Disordered" evidence="1">
    <location>
        <begin position="68"/>
        <end position="99"/>
    </location>
</feature>
<proteinExistence type="predicted"/>
<dbReference type="AlphaFoldDB" id="A0A3P6CW35"/>
<evidence type="ECO:0000256" key="1">
    <source>
        <dbReference type="SAM" id="MobiDB-lite"/>
    </source>
</evidence>
<dbReference type="EMBL" id="LR031874">
    <property type="protein sequence ID" value="VDD22813.1"/>
    <property type="molecule type" value="Genomic_DNA"/>
</dbReference>
<organism evidence="2">
    <name type="scientific">Brassica oleracea</name>
    <name type="common">Wild cabbage</name>
    <dbReference type="NCBI Taxonomy" id="3712"/>
    <lineage>
        <taxon>Eukaryota</taxon>
        <taxon>Viridiplantae</taxon>
        <taxon>Streptophyta</taxon>
        <taxon>Embryophyta</taxon>
        <taxon>Tracheophyta</taxon>
        <taxon>Spermatophyta</taxon>
        <taxon>Magnoliopsida</taxon>
        <taxon>eudicotyledons</taxon>
        <taxon>Gunneridae</taxon>
        <taxon>Pentapetalae</taxon>
        <taxon>rosids</taxon>
        <taxon>malvids</taxon>
        <taxon>Brassicales</taxon>
        <taxon>Brassicaceae</taxon>
        <taxon>Brassiceae</taxon>
        <taxon>Brassica</taxon>
    </lineage>
</organism>
<protein>
    <submittedName>
        <fullName evidence="2">Uncharacterized protein</fullName>
    </submittedName>
</protein>
<evidence type="ECO:0000313" key="2">
    <source>
        <dbReference type="EMBL" id="VDD22813.1"/>
    </source>
</evidence>
<sequence>MFCRLPFQRRLTRTCRVRASILANPVVGWILRTRGGGGLGSCFERIGISFDIFFVFSFTILRASVTASDGKTEKDNGTEGETQKAEPEKKGGRGRKRKAATQISQKAKKVVAAMLYSIDCAVEMRWVDTYFPFTELSSLRYIFKEDNAKAVGIPVKELKVFSKIF</sequence>
<feature type="compositionally biased region" description="Basic and acidic residues" evidence="1">
    <location>
        <begin position="70"/>
        <end position="91"/>
    </location>
</feature>
<reference evidence="2" key="1">
    <citation type="submission" date="2018-11" db="EMBL/GenBank/DDBJ databases">
        <authorList>
            <consortium name="Genoscope - CEA"/>
            <person name="William W."/>
        </authorList>
    </citation>
    <scope>NUCLEOTIDE SEQUENCE</scope>
</reference>
<gene>
    <name evidence="2" type="ORF">BOLC2T08980H</name>
</gene>
<dbReference type="SMR" id="A0A3P6CW35"/>
<accession>A0A3P6CW35</accession>